<keyword evidence="2" id="KW-1185">Reference proteome</keyword>
<gene>
    <name evidence="1" type="ORF">H0235_003810</name>
</gene>
<evidence type="ECO:0000313" key="2">
    <source>
        <dbReference type="Proteomes" id="UP000600918"/>
    </source>
</evidence>
<organism evidence="1 2">
    <name type="scientific">Vespula pensylvanica</name>
    <name type="common">Western yellow jacket</name>
    <name type="synonym">Wasp</name>
    <dbReference type="NCBI Taxonomy" id="30213"/>
    <lineage>
        <taxon>Eukaryota</taxon>
        <taxon>Metazoa</taxon>
        <taxon>Ecdysozoa</taxon>
        <taxon>Arthropoda</taxon>
        <taxon>Hexapoda</taxon>
        <taxon>Insecta</taxon>
        <taxon>Pterygota</taxon>
        <taxon>Neoptera</taxon>
        <taxon>Endopterygota</taxon>
        <taxon>Hymenoptera</taxon>
        <taxon>Apocrita</taxon>
        <taxon>Aculeata</taxon>
        <taxon>Vespoidea</taxon>
        <taxon>Vespidae</taxon>
        <taxon>Vespinae</taxon>
        <taxon>Vespula</taxon>
    </lineage>
</organism>
<accession>A0A834PC72</accession>
<dbReference type="EMBL" id="JACSDY010000002">
    <property type="protein sequence ID" value="KAF7435619.1"/>
    <property type="molecule type" value="Genomic_DNA"/>
</dbReference>
<reference evidence="1" key="1">
    <citation type="journal article" date="2020" name="G3 (Bethesda)">
        <title>High-Quality Assemblies for Three Invasive Social Wasps from the &lt;i&gt;Vespula&lt;/i&gt; Genus.</title>
        <authorList>
            <person name="Harrop T.W.R."/>
            <person name="Guhlin J."/>
            <person name="McLaughlin G.M."/>
            <person name="Permina E."/>
            <person name="Stockwell P."/>
            <person name="Gilligan J."/>
            <person name="Le Lec M.F."/>
            <person name="Gruber M.A.M."/>
            <person name="Quinn O."/>
            <person name="Lovegrove M."/>
            <person name="Duncan E.J."/>
            <person name="Remnant E.J."/>
            <person name="Van Eeckhoven J."/>
            <person name="Graham B."/>
            <person name="Knapp R.A."/>
            <person name="Langford K.W."/>
            <person name="Kronenberg Z."/>
            <person name="Press M.O."/>
            <person name="Eacker S.M."/>
            <person name="Wilson-Rankin E.E."/>
            <person name="Purcell J."/>
            <person name="Lester P.J."/>
            <person name="Dearden P.K."/>
        </authorList>
    </citation>
    <scope>NUCLEOTIDE SEQUENCE</scope>
    <source>
        <strain evidence="1">Volc-1</strain>
    </source>
</reference>
<name>A0A834PC72_VESPE</name>
<dbReference type="Proteomes" id="UP000600918">
    <property type="component" value="Unassembled WGS sequence"/>
</dbReference>
<sequence>MMSLVYAFHAVNTRSLSKKRGETVLLVLEPLERSATNPNTVTNNPIERISYFGVSSISATTFYRTAVTTATATLTAIPPKHHYYQKQQQQLYLEIVFAKLQQFLFDKIRKVIKQCMPPHLALPGQPIVLLNSPDLSQLPRPLPTPPTPISPSLILYSFRSTLQGPIENDQIFRSNDRRRKK</sequence>
<protein>
    <submittedName>
        <fullName evidence="1">Uncharacterized protein</fullName>
    </submittedName>
</protein>
<dbReference type="AlphaFoldDB" id="A0A834PC72"/>
<comment type="caution">
    <text evidence="1">The sequence shown here is derived from an EMBL/GenBank/DDBJ whole genome shotgun (WGS) entry which is preliminary data.</text>
</comment>
<proteinExistence type="predicted"/>
<evidence type="ECO:0000313" key="1">
    <source>
        <dbReference type="EMBL" id="KAF7435619.1"/>
    </source>
</evidence>